<protein>
    <recommendedName>
        <fullName evidence="5">2-oxoglutarate-dependent ethylene/succinate-forming enzyme</fullName>
        <ecNumber evidence="4">1.13.12.19</ecNumber>
        <ecNumber evidence="3">1.14.20.7</ecNumber>
    </recommendedName>
    <alternativeName>
        <fullName evidence="7">2-oxoglutarate dioxygenase (ethylene-forming)</fullName>
    </alternativeName>
    <alternativeName>
        <fullName evidence="8">2-oxoglutarate/L-arginine monooxygenase/decarboxylase (succinate-forming)</fullName>
    </alternativeName>
</protein>
<reference evidence="14" key="1">
    <citation type="submission" date="2016-10" db="EMBL/GenBank/DDBJ databases">
        <authorList>
            <person name="Varghese N."/>
            <person name="Submissions S."/>
        </authorList>
    </citation>
    <scope>NUCLEOTIDE SEQUENCE [LARGE SCALE GENOMIC DNA]</scope>
    <source>
        <strain evidence="14">DSM 18579</strain>
    </source>
</reference>
<evidence type="ECO:0000256" key="8">
    <source>
        <dbReference type="ARBA" id="ARBA00031282"/>
    </source>
</evidence>
<dbReference type="PRINTS" id="PR00682">
    <property type="entry name" value="IPNSYNTHASE"/>
</dbReference>
<evidence type="ECO:0000256" key="5">
    <source>
        <dbReference type="ARBA" id="ARBA00019045"/>
    </source>
</evidence>
<accession>A0A1H9ZXF7</accession>
<name>A0A1H9ZXF7_9GAMM</name>
<comment type="catalytic activity">
    <reaction evidence="10">
        <text>L-arginine + 2-oxoglutarate + O2 = guanidine + L-glutamate 5-semialdehyde + succinate + CO2</text>
        <dbReference type="Rhea" id="RHEA:31535"/>
        <dbReference type="ChEBI" id="CHEBI:15379"/>
        <dbReference type="ChEBI" id="CHEBI:16526"/>
        <dbReference type="ChEBI" id="CHEBI:16810"/>
        <dbReference type="ChEBI" id="CHEBI:30031"/>
        <dbReference type="ChEBI" id="CHEBI:30087"/>
        <dbReference type="ChEBI" id="CHEBI:32682"/>
        <dbReference type="ChEBI" id="CHEBI:58066"/>
        <dbReference type="EC" id="1.14.20.7"/>
    </reaction>
</comment>
<evidence type="ECO:0000259" key="12">
    <source>
        <dbReference type="PROSITE" id="PS51471"/>
    </source>
</evidence>
<evidence type="ECO:0000313" key="14">
    <source>
        <dbReference type="Proteomes" id="UP000242642"/>
    </source>
</evidence>
<dbReference type="Pfam" id="PF14226">
    <property type="entry name" value="DIOX_N"/>
    <property type="match status" value="1"/>
</dbReference>
<dbReference type="Proteomes" id="UP000242642">
    <property type="component" value="Unassembled WGS sequence"/>
</dbReference>
<evidence type="ECO:0000256" key="9">
    <source>
        <dbReference type="ARBA" id="ARBA00047725"/>
    </source>
</evidence>
<dbReference type="PROSITE" id="PS51471">
    <property type="entry name" value="FE2OG_OXY"/>
    <property type="match status" value="1"/>
</dbReference>
<evidence type="ECO:0000256" key="3">
    <source>
        <dbReference type="ARBA" id="ARBA00012293"/>
    </source>
</evidence>
<dbReference type="EC" id="1.14.20.7" evidence="3"/>
<dbReference type="Gene3D" id="2.60.120.330">
    <property type="entry name" value="B-lactam Antibiotic, Isopenicillin N Synthase, Chain"/>
    <property type="match status" value="1"/>
</dbReference>
<dbReference type="InterPro" id="IPR027443">
    <property type="entry name" value="IPNS-like_sf"/>
</dbReference>
<dbReference type="SUPFAM" id="SSF51197">
    <property type="entry name" value="Clavaminate synthase-like"/>
    <property type="match status" value="1"/>
</dbReference>
<dbReference type="STRING" id="1123402.SAMN02583745_00751"/>
<evidence type="ECO:0000256" key="4">
    <source>
        <dbReference type="ARBA" id="ARBA00012531"/>
    </source>
</evidence>
<keyword evidence="11" id="KW-0408">Iron</keyword>
<dbReference type="GO" id="GO:0046872">
    <property type="term" value="F:metal ion binding"/>
    <property type="evidence" value="ECO:0007669"/>
    <property type="project" value="UniProtKB-KW"/>
</dbReference>
<comment type="cofactor">
    <cofactor evidence="1">
        <name>Fe(2+)</name>
        <dbReference type="ChEBI" id="CHEBI:29033"/>
    </cofactor>
</comment>
<dbReference type="InterPro" id="IPR050231">
    <property type="entry name" value="Iron_ascorbate_oxido_reductase"/>
</dbReference>
<evidence type="ECO:0000256" key="7">
    <source>
        <dbReference type="ARBA" id="ARBA00031011"/>
    </source>
</evidence>
<comment type="pathway">
    <text evidence="2">Alkene biosynthesis; ethylene biosynthesis via 2-oxoglutarate.</text>
</comment>
<dbReference type="InterPro" id="IPR005123">
    <property type="entry name" value="Oxoglu/Fe-dep_dioxygenase_dom"/>
</dbReference>
<dbReference type="EC" id="1.13.12.19" evidence="4"/>
<evidence type="ECO:0000256" key="2">
    <source>
        <dbReference type="ARBA" id="ARBA00004767"/>
    </source>
</evidence>
<sequence>MSQTTDLSPEKVISSHNIEPSIILNSLPIIDLSEAENPLLADAFDEKFRKLAREIGFFYLVGHGISDEDISTLETTAKAFFELEPTQKQTINMANSRHFRGYTGLEEETTRQKPDFREQIDIGPELPVDPLANESELWRNLQGPNLWPNELPELKPIVLNWADKNRALAIRVLKVFLRALYQDESAINQLLDGNPHHLLKLIHYPSNNTNPQGVGAHKDAGILTLLLQDSVGGLQVESDNGWINAPYVKNAFIVNIGETLELLTNGYLRANVHRVIAPKAGVSRYSNAFFFSPCLSIGELKPFKLPDSLAKLAKGPSSDPHNPLFKHVGDNAIKGRLRSHLAVTKRFYPNHLPDPKGN</sequence>
<dbReference type="GO" id="GO:0009693">
    <property type="term" value="P:ethylene biosynthetic process"/>
    <property type="evidence" value="ECO:0007669"/>
    <property type="project" value="UniProtKB-KW"/>
</dbReference>
<comment type="catalytic activity">
    <reaction evidence="9">
        <text>2-oxoglutarate + O2 + 2 H(+) = ethene + 3 CO2 + H2O</text>
        <dbReference type="Rhea" id="RHEA:31523"/>
        <dbReference type="ChEBI" id="CHEBI:15377"/>
        <dbReference type="ChEBI" id="CHEBI:15378"/>
        <dbReference type="ChEBI" id="CHEBI:15379"/>
        <dbReference type="ChEBI" id="CHEBI:16526"/>
        <dbReference type="ChEBI" id="CHEBI:16810"/>
        <dbReference type="ChEBI" id="CHEBI:18153"/>
        <dbReference type="EC" id="1.13.12.19"/>
    </reaction>
</comment>
<gene>
    <name evidence="13" type="ORF">SAMN02583745_00751</name>
</gene>
<dbReference type="GO" id="GO:0102276">
    <property type="term" value="F:2-oxoglutarate oxygenase/decarboxylase (ethylene-forming) activity"/>
    <property type="evidence" value="ECO:0007669"/>
    <property type="project" value="UniProtKB-EC"/>
</dbReference>
<evidence type="ECO:0000256" key="1">
    <source>
        <dbReference type="ARBA" id="ARBA00001954"/>
    </source>
</evidence>
<keyword evidence="11" id="KW-0560">Oxidoreductase</keyword>
<dbReference type="Pfam" id="PF03171">
    <property type="entry name" value="2OG-FeII_Oxy"/>
    <property type="match status" value="1"/>
</dbReference>
<evidence type="ECO:0000256" key="11">
    <source>
        <dbReference type="RuleBase" id="RU003682"/>
    </source>
</evidence>
<dbReference type="AlphaFoldDB" id="A0A1H9ZXF7"/>
<dbReference type="EMBL" id="FOHV01000004">
    <property type="protein sequence ID" value="SES86465.1"/>
    <property type="molecule type" value="Genomic_DNA"/>
</dbReference>
<proteinExistence type="inferred from homology"/>
<dbReference type="PANTHER" id="PTHR47990">
    <property type="entry name" value="2-OXOGLUTARATE (2OG) AND FE(II)-DEPENDENT OXYGENASE SUPERFAMILY PROTEIN-RELATED"/>
    <property type="match status" value="1"/>
</dbReference>
<evidence type="ECO:0000313" key="13">
    <source>
        <dbReference type="EMBL" id="SES86465.1"/>
    </source>
</evidence>
<evidence type="ECO:0000256" key="10">
    <source>
        <dbReference type="ARBA" id="ARBA00049359"/>
    </source>
</evidence>
<organism evidence="13 14">
    <name type="scientific">Thorsellia anophelis DSM 18579</name>
    <dbReference type="NCBI Taxonomy" id="1123402"/>
    <lineage>
        <taxon>Bacteria</taxon>
        <taxon>Pseudomonadati</taxon>
        <taxon>Pseudomonadota</taxon>
        <taxon>Gammaproteobacteria</taxon>
        <taxon>Enterobacterales</taxon>
        <taxon>Thorselliaceae</taxon>
        <taxon>Thorsellia</taxon>
    </lineage>
</organism>
<dbReference type="InterPro" id="IPR044861">
    <property type="entry name" value="IPNS-like_FE2OG_OXY"/>
</dbReference>
<comment type="similarity">
    <text evidence="11">Belongs to the iron/ascorbate-dependent oxidoreductase family.</text>
</comment>
<keyword evidence="11" id="KW-0479">Metal-binding</keyword>
<keyword evidence="14" id="KW-1185">Reference proteome</keyword>
<dbReference type="InterPro" id="IPR026992">
    <property type="entry name" value="DIOX_N"/>
</dbReference>
<dbReference type="RefSeq" id="WP_245711016.1">
    <property type="nucleotide sequence ID" value="NZ_FOHV01000004.1"/>
</dbReference>
<feature type="domain" description="Fe2OG dioxygenase" evidence="12">
    <location>
        <begin position="194"/>
        <end position="293"/>
    </location>
</feature>
<keyword evidence="6" id="KW-0266">Ethylene biosynthesis</keyword>
<evidence type="ECO:0000256" key="6">
    <source>
        <dbReference type="ARBA" id="ARBA00022666"/>
    </source>
</evidence>